<dbReference type="NCBIfam" id="TIGR00488">
    <property type="entry name" value="bis(5'-nucleosyl)-tetraphosphatase (symmetrical) YqeK"/>
    <property type="match status" value="1"/>
</dbReference>
<dbReference type="Pfam" id="PF01966">
    <property type="entry name" value="HD"/>
    <property type="match status" value="1"/>
</dbReference>
<name>E4RIQ9_HALHG</name>
<dbReference type="eggNOG" id="COG1713">
    <property type="taxonomic scope" value="Bacteria"/>
</dbReference>
<dbReference type="GO" id="GO:0008803">
    <property type="term" value="F:bis(5'-nucleosyl)-tetraphosphatase (symmetrical) activity"/>
    <property type="evidence" value="ECO:0007669"/>
    <property type="project" value="UniProtKB-EC"/>
</dbReference>
<evidence type="ECO:0000256" key="1">
    <source>
        <dbReference type="ARBA" id="ARBA00012506"/>
    </source>
</evidence>
<dbReference type="RefSeq" id="WP_013406206.1">
    <property type="nucleotide sequence ID" value="NC_014654.1"/>
</dbReference>
<feature type="domain" description="HD" evidence="7">
    <location>
        <begin position="24"/>
        <end position="139"/>
    </location>
</feature>
<keyword evidence="2" id="KW-0479">Metal-binding</keyword>
<protein>
    <recommendedName>
        <fullName evidence="1">bis(5'-nucleosyl)-tetraphosphatase (symmetrical)</fullName>
        <ecNumber evidence="1">3.6.1.41</ecNumber>
    </recommendedName>
</protein>
<evidence type="ECO:0000256" key="5">
    <source>
        <dbReference type="ARBA" id="ARBA00023004"/>
    </source>
</evidence>
<evidence type="ECO:0000313" key="9">
    <source>
        <dbReference type="Proteomes" id="UP000007434"/>
    </source>
</evidence>
<accession>E4RIQ9</accession>
<dbReference type="SUPFAM" id="SSF109604">
    <property type="entry name" value="HD-domain/PDEase-like"/>
    <property type="match status" value="1"/>
</dbReference>
<evidence type="ECO:0000256" key="4">
    <source>
        <dbReference type="ARBA" id="ARBA00022801"/>
    </source>
</evidence>
<evidence type="ECO:0000256" key="3">
    <source>
        <dbReference type="ARBA" id="ARBA00022741"/>
    </source>
</evidence>
<dbReference type="InterPro" id="IPR006674">
    <property type="entry name" value="HD_domain"/>
</dbReference>
<keyword evidence="9" id="KW-1185">Reference proteome</keyword>
<dbReference type="GO" id="GO:0046872">
    <property type="term" value="F:metal ion binding"/>
    <property type="evidence" value="ECO:0007669"/>
    <property type="project" value="UniProtKB-KW"/>
</dbReference>
<evidence type="ECO:0000256" key="2">
    <source>
        <dbReference type="ARBA" id="ARBA00022723"/>
    </source>
</evidence>
<dbReference type="HOGENOM" id="CLU_089580_1_2_9"/>
<keyword evidence="5" id="KW-0408">Iron</keyword>
<dbReference type="Proteomes" id="UP000007434">
    <property type="component" value="Chromosome"/>
</dbReference>
<reference evidence="8 9" key="2">
    <citation type="journal article" date="2011" name="J. Bacteriol.">
        <title>Complete Genome Sequence of the Haloalkaliphilic, Hydrogen Producing Halanaerobium hydrogenoformans.</title>
        <authorList>
            <person name="Brown S.D."/>
            <person name="Begemann M.B."/>
            <person name="Mormile M.R."/>
            <person name="Wall J.D."/>
            <person name="Han C.S."/>
            <person name="Goodwin L.A."/>
            <person name="Pitluck S."/>
            <person name="Land M.L."/>
            <person name="Hauser L.J."/>
            <person name="Elias D.A."/>
        </authorList>
    </citation>
    <scope>NUCLEOTIDE SEQUENCE [LARGE SCALE GENOMIC DNA]</scope>
    <source>
        <strain evidence="9">sapolanicus</strain>
    </source>
</reference>
<dbReference type="NCBIfam" id="TIGR00277">
    <property type="entry name" value="HDIG"/>
    <property type="match status" value="1"/>
</dbReference>
<dbReference type="InterPro" id="IPR005249">
    <property type="entry name" value="YqeK"/>
</dbReference>
<dbReference type="PANTHER" id="PTHR35795:SF1">
    <property type="entry name" value="BIS(5'-NUCLEOSYL)-TETRAPHOSPHATASE, SYMMETRICAL"/>
    <property type="match status" value="1"/>
</dbReference>
<comment type="catalytic activity">
    <reaction evidence="6">
        <text>P(1),P(4)-bis(5'-adenosyl) tetraphosphate + H2O = 2 ADP + 2 H(+)</text>
        <dbReference type="Rhea" id="RHEA:24252"/>
        <dbReference type="ChEBI" id="CHEBI:15377"/>
        <dbReference type="ChEBI" id="CHEBI:15378"/>
        <dbReference type="ChEBI" id="CHEBI:58141"/>
        <dbReference type="ChEBI" id="CHEBI:456216"/>
        <dbReference type="EC" id="3.6.1.41"/>
    </reaction>
</comment>
<dbReference type="STRING" id="656519.Halsa_1706"/>
<keyword evidence="4" id="KW-0378">Hydrolase</keyword>
<dbReference type="PANTHER" id="PTHR35795">
    <property type="entry name" value="SLR1885 PROTEIN"/>
    <property type="match status" value="1"/>
</dbReference>
<dbReference type="KEGG" id="has:Halsa_1706"/>
<keyword evidence="3" id="KW-0547">Nucleotide-binding</keyword>
<dbReference type="PROSITE" id="PS51831">
    <property type="entry name" value="HD"/>
    <property type="match status" value="1"/>
</dbReference>
<dbReference type="AlphaFoldDB" id="E4RIQ9"/>
<evidence type="ECO:0000259" key="7">
    <source>
        <dbReference type="PROSITE" id="PS51831"/>
    </source>
</evidence>
<organism evidence="8 9">
    <name type="scientific">Halanaerobium hydrogeniformans</name>
    <name type="common">Halanaerobium sp. (strain sapolanicus)</name>
    <dbReference type="NCBI Taxonomy" id="656519"/>
    <lineage>
        <taxon>Bacteria</taxon>
        <taxon>Bacillati</taxon>
        <taxon>Bacillota</taxon>
        <taxon>Clostridia</taxon>
        <taxon>Halanaerobiales</taxon>
        <taxon>Halanaerobiaceae</taxon>
        <taxon>Halanaerobium</taxon>
    </lineage>
</organism>
<dbReference type="GO" id="GO:0000166">
    <property type="term" value="F:nucleotide binding"/>
    <property type="evidence" value="ECO:0007669"/>
    <property type="project" value="UniProtKB-KW"/>
</dbReference>
<dbReference type="SMART" id="SM00471">
    <property type="entry name" value="HDc"/>
    <property type="match status" value="1"/>
</dbReference>
<dbReference type="InterPro" id="IPR051094">
    <property type="entry name" value="Diverse_Catalytic_Enzymes"/>
</dbReference>
<reference evidence="8 9" key="1">
    <citation type="submission" date="2010-11" db="EMBL/GenBank/DDBJ databases">
        <title>Complete sequence of Halanaerobium sp. sapolanicus.</title>
        <authorList>
            <consortium name="US DOE Joint Genome Institute"/>
            <person name="Lucas S."/>
            <person name="Copeland A."/>
            <person name="Lapidus A."/>
            <person name="Cheng J.-F."/>
            <person name="Bruce D."/>
            <person name="Goodwin L."/>
            <person name="Pitluck S."/>
            <person name="Davenport K."/>
            <person name="Detter J.C."/>
            <person name="Han C."/>
            <person name="Tapia R."/>
            <person name="Land M."/>
            <person name="Hauser L."/>
            <person name="Jeffries C."/>
            <person name="Kyrpides N."/>
            <person name="Ivanova N."/>
            <person name="Mikhailova N."/>
            <person name="Begemann M.B."/>
            <person name="Mormile M.R."/>
            <person name="Wall J.D."/>
            <person name="Elias D.A."/>
            <person name="Woyke T."/>
        </authorList>
    </citation>
    <scope>NUCLEOTIDE SEQUENCE [LARGE SCALE GENOMIC DNA]</scope>
    <source>
        <strain evidence="9">sapolanicus</strain>
    </source>
</reference>
<sequence>MDNINFFEENIELAEMKNYLNSERFNHTQKVVKAAVELAEIHGADLDKVKTAAYLHDIAKSFSKDEIEDLLKDTKWEINKLEWSISAVLHAPAGAEFAKIEFNIKNYEILEAIRYHTLGHPNMGIIAQIIYAADFVEEDRKFKGLDKIRKVIKADLDRGIYLISHYSILYQLELDNPVHPYTNELRNKFLLKRSDN</sequence>
<gene>
    <name evidence="8" type="ordered locus">Halsa_1706</name>
</gene>
<dbReference type="EMBL" id="CP002304">
    <property type="protein sequence ID" value="ADQ15129.1"/>
    <property type="molecule type" value="Genomic_DNA"/>
</dbReference>
<proteinExistence type="predicted"/>
<evidence type="ECO:0000256" key="6">
    <source>
        <dbReference type="ARBA" id="ARBA00049417"/>
    </source>
</evidence>
<dbReference type="InterPro" id="IPR006675">
    <property type="entry name" value="HDIG_dom"/>
</dbReference>
<dbReference type="EC" id="3.6.1.41" evidence="1"/>
<dbReference type="InterPro" id="IPR003607">
    <property type="entry name" value="HD/PDEase_dom"/>
</dbReference>
<evidence type="ECO:0000313" key="8">
    <source>
        <dbReference type="EMBL" id="ADQ15129.1"/>
    </source>
</evidence>
<dbReference type="CDD" id="cd00077">
    <property type="entry name" value="HDc"/>
    <property type="match status" value="1"/>
</dbReference>
<dbReference type="Gene3D" id="1.10.3210.10">
    <property type="entry name" value="Hypothetical protein af1432"/>
    <property type="match status" value="1"/>
</dbReference>